<keyword evidence="2" id="KW-0472">Membrane</keyword>
<feature type="region of interest" description="Disordered" evidence="1">
    <location>
        <begin position="181"/>
        <end position="245"/>
    </location>
</feature>
<evidence type="ECO:0000313" key="3">
    <source>
        <dbReference type="EMBL" id="XBM47644.1"/>
    </source>
</evidence>
<gene>
    <name evidence="3" type="ORF">AAME72_16440</name>
</gene>
<keyword evidence="2" id="KW-1133">Transmembrane helix</keyword>
<feature type="region of interest" description="Disordered" evidence="1">
    <location>
        <begin position="257"/>
        <end position="301"/>
    </location>
</feature>
<feature type="transmembrane region" description="Helical" evidence="2">
    <location>
        <begin position="421"/>
        <end position="444"/>
    </location>
</feature>
<proteinExistence type="predicted"/>
<dbReference type="AlphaFoldDB" id="A0AAU7GCI2"/>
<organism evidence="3">
    <name type="scientific">Leifsonia sp. NPDC080035</name>
    <dbReference type="NCBI Taxonomy" id="3143936"/>
    <lineage>
        <taxon>Bacteria</taxon>
        <taxon>Bacillati</taxon>
        <taxon>Actinomycetota</taxon>
        <taxon>Actinomycetes</taxon>
        <taxon>Micrococcales</taxon>
        <taxon>Microbacteriaceae</taxon>
        <taxon>Leifsonia</taxon>
    </lineage>
</organism>
<keyword evidence="2" id="KW-0812">Transmembrane</keyword>
<dbReference type="RefSeq" id="WP_348787611.1">
    <property type="nucleotide sequence ID" value="NZ_CP157390.1"/>
</dbReference>
<feature type="compositionally biased region" description="Polar residues" evidence="1">
    <location>
        <begin position="7"/>
        <end position="17"/>
    </location>
</feature>
<dbReference type="EMBL" id="CP157390">
    <property type="protein sequence ID" value="XBM47644.1"/>
    <property type="molecule type" value="Genomic_DNA"/>
</dbReference>
<feature type="region of interest" description="Disordered" evidence="1">
    <location>
        <begin position="1"/>
        <end position="147"/>
    </location>
</feature>
<feature type="compositionally biased region" description="Low complexity" evidence="1">
    <location>
        <begin position="217"/>
        <end position="236"/>
    </location>
</feature>
<evidence type="ECO:0000256" key="1">
    <source>
        <dbReference type="SAM" id="MobiDB-lite"/>
    </source>
</evidence>
<name>A0AAU7GCI2_9MICO</name>
<protein>
    <submittedName>
        <fullName evidence="3">Uncharacterized protein</fullName>
    </submittedName>
</protein>
<evidence type="ECO:0000256" key="2">
    <source>
        <dbReference type="SAM" id="Phobius"/>
    </source>
</evidence>
<accession>A0AAU7GCI2</accession>
<feature type="compositionally biased region" description="Low complexity" evidence="1">
    <location>
        <begin position="268"/>
        <end position="283"/>
    </location>
</feature>
<reference evidence="3" key="1">
    <citation type="submission" date="2024-05" db="EMBL/GenBank/DDBJ databases">
        <title>The Natural Products Discovery Center: Release of the First 8490 Sequenced Strains for Exploring Actinobacteria Biosynthetic Diversity.</title>
        <authorList>
            <person name="Kalkreuter E."/>
            <person name="Kautsar S.A."/>
            <person name="Yang D."/>
            <person name="Bader C.D."/>
            <person name="Teijaro C.N."/>
            <person name="Fluegel L."/>
            <person name="Davis C.M."/>
            <person name="Simpson J.R."/>
            <person name="Lauterbach L."/>
            <person name="Steele A.D."/>
            <person name="Gui C."/>
            <person name="Meng S."/>
            <person name="Li G."/>
            <person name="Viehrig K."/>
            <person name="Ye F."/>
            <person name="Su P."/>
            <person name="Kiefer A.F."/>
            <person name="Nichols A."/>
            <person name="Cepeda A.J."/>
            <person name="Yan W."/>
            <person name="Fan B."/>
            <person name="Jiang Y."/>
            <person name="Adhikari A."/>
            <person name="Zheng C.-J."/>
            <person name="Schuster L."/>
            <person name="Cowan T.M."/>
            <person name="Smanski M.J."/>
            <person name="Chevrette M.G."/>
            <person name="de Carvalho L.P.S."/>
            <person name="Shen B."/>
        </authorList>
    </citation>
    <scope>NUCLEOTIDE SEQUENCE</scope>
    <source>
        <strain evidence="3">NPDC080035</strain>
    </source>
</reference>
<sequence length="447" mass="45552">MSLWPEQPSNASQPPQTRRQARESERQAARRAGTAEPTPAGEIPDVTTSFRAGEPERPAPTDEAPAIPATAFADPGVHSPSRPTSSSGGFDDLVFDSGSGAGPAKRDDAAPAPDLFRQVSDPSTPEPVTQPVGVVPATPSTAGERTLTRRELRAMLQAQEANQQVNNAAPVTDAVFPVTFTPDDDAPAAAPATPAPAPTPAAPSGDTSVKTAWPFSAGGADAPAGAAPAGAAPARPSNGPDTAVTQSATSAFTALGIPTPWKDEEKPAAGVEAPDAPDAPAASPEERRPFTPPTGHWSTAAELDDKNAPVTSRNVAHSTAATTTNALILPSLPQADATGPLTSTGEILVTGSIDLPRGLGATGAHPDRIDSSDIDRLLDGEENEFNTSEVAPVRASRAISSHTSTRGVITPPKKRGNTLPVVLMVVAGVLAVGVIGLLVAAYALHLF</sequence>